<feature type="transmembrane region" description="Helical" evidence="1">
    <location>
        <begin position="34"/>
        <end position="54"/>
    </location>
</feature>
<dbReference type="Proteomes" id="UP000252189">
    <property type="component" value="Unassembled WGS sequence"/>
</dbReference>
<dbReference type="InterPro" id="IPR058363">
    <property type="entry name" value="DUF8050"/>
</dbReference>
<feature type="transmembrane region" description="Helical" evidence="1">
    <location>
        <begin position="121"/>
        <end position="138"/>
    </location>
</feature>
<gene>
    <name evidence="3" type="ORF">DU504_01900</name>
</gene>
<dbReference type="Pfam" id="PF26224">
    <property type="entry name" value="DUF8050"/>
    <property type="match status" value="1"/>
</dbReference>
<evidence type="ECO:0000256" key="1">
    <source>
        <dbReference type="SAM" id="Phobius"/>
    </source>
</evidence>
<dbReference type="OrthoDB" id="214467at2157"/>
<evidence type="ECO:0000313" key="3">
    <source>
        <dbReference type="EMBL" id="RCU46160.1"/>
    </source>
</evidence>
<name>A0A368N7S6_9EURY</name>
<proteinExistence type="predicted"/>
<organism evidence="3 4">
    <name type="scientific">Haloplanus salinus</name>
    <dbReference type="NCBI Taxonomy" id="1126245"/>
    <lineage>
        <taxon>Archaea</taxon>
        <taxon>Methanobacteriati</taxon>
        <taxon>Methanobacteriota</taxon>
        <taxon>Stenosarchaea group</taxon>
        <taxon>Halobacteria</taxon>
        <taxon>Halobacteriales</taxon>
        <taxon>Haloferacaceae</taxon>
        <taxon>Haloplanus</taxon>
    </lineage>
</organism>
<dbReference type="NCBIfam" id="TIGR04206">
    <property type="entry name" value="near_ArtA"/>
    <property type="match status" value="1"/>
</dbReference>
<evidence type="ECO:0000313" key="4">
    <source>
        <dbReference type="Proteomes" id="UP000252189"/>
    </source>
</evidence>
<keyword evidence="4" id="KW-1185">Reference proteome</keyword>
<evidence type="ECO:0000259" key="2">
    <source>
        <dbReference type="Pfam" id="PF26224"/>
    </source>
</evidence>
<accession>A0A368N7S6</accession>
<feature type="transmembrane region" description="Helical" evidence="1">
    <location>
        <begin position="66"/>
        <end position="88"/>
    </location>
</feature>
<comment type="caution">
    <text evidence="3">The sequence shown here is derived from an EMBL/GenBank/DDBJ whole genome shotgun (WGS) entry which is preliminary data.</text>
</comment>
<reference evidence="3 4" key="1">
    <citation type="submission" date="2018-07" db="EMBL/GenBank/DDBJ databases">
        <title>Genome sequences of Haloplanus salinus JCM 18368T.</title>
        <authorList>
            <person name="Kim Y.B."/>
            <person name="Roh S.W."/>
        </authorList>
    </citation>
    <scope>NUCLEOTIDE SEQUENCE [LARGE SCALE GENOMIC DNA]</scope>
    <source>
        <strain evidence="3 4">JCM 18368</strain>
    </source>
</reference>
<protein>
    <submittedName>
        <fullName evidence="3">TIGR04206 family protein</fullName>
    </submittedName>
</protein>
<dbReference type="AlphaFoldDB" id="A0A368N7S6"/>
<sequence length="146" mass="15959">MPARSVTRLAVVLALLAVPWSVQTFVGARPPGFVFAWGLLNFDPLSVTFLWDFLFRYTMGLPDYILAWPLSVACYCVALASAAVGYLFDREDPRVTAGLLAAAGVAQLTLAQEFSFQPGRAGWPLGTAACWLVAWWVYRGRDAPAD</sequence>
<feature type="domain" description="DUF8050" evidence="2">
    <location>
        <begin position="3"/>
        <end position="140"/>
    </location>
</feature>
<dbReference type="EMBL" id="QPHM01000001">
    <property type="protein sequence ID" value="RCU46160.1"/>
    <property type="molecule type" value="Genomic_DNA"/>
</dbReference>
<keyword evidence="1" id="KW-0472">Membrane</keyword>
<feature type="transmembrane region" description="Helical" evidence="1">
    <location>
        <begin position="94"/>
        <end position="114"/>
    </location>
</feature>
<dbReference type="RefSeq" id="WP_114447711.1">
    <property type="nucleotide sequence ID" value="NZ_QPHM01000001.1"/>
</dbReference>
<keyword evidence="1" id="KW-0812">Transmembrane</keyword>
<dbReference type="InterPro" id="IPR026436">
    <property type="entry name" value="CHP04206"/>
</dbReference>
<keyword evidence="1" id="KW-1133">Transmembrane helix</keyword>